<evidence type="ECO:0000256" key="4">
    <source>
        <dbReference type="ARBA" id="ARBA00022692"/>
    </source>
</evidence>
<dbReference type="AlphaFoldDB" id="A0A8C8SHG0"/>
<evidence type="ECO:0000256" key="1">
    <source>
        <dbReference type="ARBA" id="ARBA00004651"/>
    </source>
</evidence>
<keyword evidence="4 7" id="KW-0812">Transmembrane</keyword>
<keyword evidence="6 7" id="KW-0472">Membrane</keyword>
<evidence type="ECO:0000256" key="5">
    <source>
        <dbReference type="ARBA" id="ARBA00022989"/>
    </source>
</evidence>
<dbReference type="GO" id="GO:0005886">
    <property type="term" value="C:plasma membrane"/>
    <property type="evidence" value="ECO:0007669"/>
    <property type="project" value="UniProtKB-SubCell"/>
</dbReference>
<evidence type="ECO:0000256" key="3">
    <source>
        <dbReference type="ARBA" id="ARBA00022475"/>
    </source>
</evidence>
<comment type="subcellular location">
    <subcellularLocation>
        <location evidence="1">Cell membrane</location>
        <topology evidence="1">Multi-pass membrane protein</topology>
    </subcellularLocation>
    <subcellularLocation>
        <location evidence="7">Membrane</location>
        <topology evidence="7">Multi-pass membrane protein</topology>
    </subcellularLocation>
</comment>
<feature type="transmembrane region" description="Helical" evidence="7">
    <location>
        <begin position="300"/>
        <end position="319"/>
    </location>
</feature>
<keyword evidence="5 7" id="KW-1133">Transmembrane helix</keyword>
<feature type="transmembrane region" description="Helical" evidence="7">
    <location>
        <begin position="271"/>
        <end position="288"/>
    </location>
</feature>
<reference evidence="8" key="1">
    <citation type="submission" date="2025-08" db="UniProtKB">
        <authorList>
            <consortium name="Ensembl"/>
        </authorList>
    </citation>
    <scope>IDENTIFICATION</scope>
</reference>
<dbReference type="Pfam" id="PF09815">
    <property type="entry name" value="XK-related"/>
    <property type="match status" value="1"/>
</dbReference>
<dbReference type="InterPro" id="IPR018629">
    <property type="entry name" value="XK-rel"/>
</dbReference>
<proteinExistence type="inferred from homology"/>
<keyword evidence="3" id="KW-1003">Cell membrane</keyword>
<evidence type="ECO:0000256" key="7">
    <source>
        <dbReference type="RuleBase" id="RU910716"/>
    </source>
</evidence>
<dbReference type="InterPro" id="IPR050895">
    <property type="entry name" value="XK-related_scramblase"/>
</dbReference>
<reference evidence="8" key="2">
    <citation type="submission" date="2025-09" db="UniProtKB">
        <authorList>
            <consortium name="Ensembl"/>
        </authorList>
    </citation>
    <scope>IDENTIFICATION</scope>
</reference>
<comment type="similarity">
    <text evidence="2 7">Belongs to the XK family.</text>
</comment>
<feature type="transmembrane region" description="Helical" evidence="7">
    <location>
        <begin position="213"/>
        <end position="232"/>
    </location>
</feature>
<evidence type="ECO:0000256" key="6">
    <source>
        <dbReference type="ARBA" id="ARBA00023136"/>
    </source>
</evidence>
<evidence type="ECO:0000313" key="9">
    <source>
        <dbReference type="Proteomes" id="UP000694393"/>
    </source>
</evidence>
<feature type="transmembrane region" description="Helical" evidence="7">
    <location>
        <begin position="326"/>
        <end position="352"/>
    </location>
</feature>
<feature type="transmembrane region" description="Helical" evidence="7">
    <location>
        <begin position="238"/>
        <end position="259"/>
    </location>
</feature>
<dbReference type="Ensembl" id="ENSPCET00000021659.1">
    <property type="protein sequence ID" value="ENSPCEP00000020931.1"/>
    <property type="gene ID" value="ENSPCEG00000016143.1"/>
</dbReference>
<accession>A0A8C8SHG0</accession>
<keyword evidence="9" id="KW-1185">Reference proteome</keyword>
<feature type="transmembrane region" description="Helical" evidence="7">
    <location>
        <begin position="84"/>
        <end position="103"/>
    </location>
</feature>
<protein>
    <recommendedName>
        <fullName evidence="7">XK-related protein</fullName>
    </recommendedName>
</protein>
<dbReference type="Proteomes" id="UP000694393">
    <property type="component" value="Unplaced"/>
</dbReference>
<dbReference type="PANTHER" id="PTHR16024:SF13">
    <property type="entry name" value="XK-RELATED PROTEIN 9"/>
    <property type="match status" value="1"/>
</dbReference>
<organism evidence="8 9">
    <name type="scientific">Pelusios castaneus</name>
    <name type="common">West African mud turtle</name>
    <dbReference type="NCBI Taxonomy" id="367368"/>
    <lineage>
        <taxon>Eukaryota</taxon>
        <taxon>Metazoa</taxon>
        <taxon>Chordata</taxon>
        <taxon>Craniata</taxon>
        <taxon>Vertebrata</taxon>
        <taxon>Euteleostomi</taxon>
        <taxon>Archelosauria</taxon>
        <taxon>Testudinata</taxon>
        <taxon>Testudines</taxon>
        <taxon>Pleurodira</taxon>
        <taxon>Pelomedusidae</taxon>
        <taxon>Pelusios</taxon>
    </lineage>
</organism>
<evidence type="ECO:0000313" key="8">
    <source>
        <dbReference type="Ensembl" id="ENSPCEP00000020931.1"/>
    </source>
</evidence>
<feature type="transmembrane region" description="Helical" evidence="7">
    <location>
        <begin position="49"/>
        <end position="72"/>
    </location>
</feature>
<dbReference type="PANTHER" id="PTHR16024">
    <property type="entry name" value="XK-RELATED PROTEIN"/>
    <property type="match status" value="1"/>
</dbReference>
<feature type="transmembrane region" description="Helical" evidence="7">
    <location>
        <begin position="12"/>
        <end position="29"/>
    </location>
</feature>
<evidence type="ECO:0000256" key="2">
    <source>
        <dbReference type="ARBA" id="ARBA00008789"/>
    </source>
</evidence>
<sequence>MTIRKNELIMKFTKWNFSMSVLGIVIYVADIAADLWVTSNYFCEGQYSFGVLTLLFRFLASIIVQIFSYAWFKEECESHDSGKLKWIFLLHFLHGGIFIRYWFALKYGYQAAFKQNSSGDELTRGPANYINKIAIDAVTDISMLRVFKTFLETTPQLILQIYILMEHDKAAFSQYASIITSFCSISWSTFDYQISLRKSLPEKKQFAGMPPKLIYLLYKLFTLTSWILSITLATVLSLISSIILLIIFWSLCFCWTLKLHTSFCRSKTMEFLYRTVVGIILIFTFFNVKGEKTKIYISSYYTTHVLVTSSLICVCFFWKTSVTEQFYFAFVSITIVLTLGLGIICLIVYYAFFHPTIYFKQERVFDEVDGIVTEREKGGSSRIRNFLMQ</sequence>
<name>A0A8C8SHG0_9SAUR</name>